<dbReference type="SUPFAM" id="SSF52091">
    <property type="entry name" value="SpoIIaa-like"/>
    <property type="match status" value="1"/>
</dbReference>
<evidence type="ECO:0000256" key="5">
    <source>
        <dbReference type="SAM" id="MobiDB-lite"/>
    </source>
</evidence>
<keyword evidence="10" id="KW-1185">Reference proteome</keyword>
<evidence type="ECO:0000256" key="2">
    <source>
        <dbReference type="ARBA" id="ARBA00022692"/>
    </source>
</evidence>
<feature type="transmembrane region" description="Helical" evidence="6">
    <location>
        <begin position="382"/>
        <end position="400"/>
    </location>
</feature>
<dbReference type="InterPro" id="IPR036513">
    <property type="entry name" value="STAS_dom_sf"/>
</dbReference>
<evidence type="ECO:0000259" key="8">
    <source>
        <dbReference type="Pfam" id="PF01740"/>
    </source>
</evidence>
<feature type="transmembrane region" description="Helical" evidence="6">
    <location>
        <begin position="163"/>
        <end position="180"/>
    </location>
</feature>
<evidence type="ECO:0000313" key="10">
    <source>
        <dbReference type="Proteomes" id="UP001307889"/>
    </source>
</evidence>
<evidence type="ECO:0000259" key="7">
    <source>
        <dbReference type="Pfam" id="PF00916"/>
    </source>
</evidence>
<feature type="transmembrane region" description="Helical" evidence="6">
    <location>
        <begin position="349"/>
        <end position="370"/>
    </location>
</feature>
<dbReference type="PANTHER" id="PTHR11814">
    <property type="entry name" value="SULFATE TRANSPORTER"/>
    <property type="match status" value="1"/>
</dbReference>
<dbReference type="Gene3D" id="3.30.750.24">
    <property type="entry name" value="STAS domain"/>
    <property type="match status" value="1"/>
</dbReference>
<dbReference type="Proteomes" id="UP001307889">
    <property type="component" value="Chromosome 14"/>
</dbReference>
<dbReference type="EMBL" id="AP028922">
    <property type="protein sequence ID" value="BET02586.1"/>
    <property type="molecule type" value="Genomic_DNA"/>
</dbReference>
<sequence length="634" mass="69931">MVLGGAMRRIFSRISKGFRHLMRPRKRKQSWRTSLKKTLQRRVPITRWICDYNREDAIGDLIAGVTIALTQIPQGIAYAALADLDPQYGLNSAFMGCFIYVFFGTVKEVVIGPSSLMALFTYQYTSKLNIDFVILLTFLVGVVELLMGIFHLGFLVSFISTPVVSGFTTATALIVGISQFKNLFGMSFKSDGILDNLVKIWNNLSLMRTGDTILGVTCLVTLLCLKKLKEYKVSDKVSGHQTINGLFWFLSTGRNAIAVILTSFIAFSYTNNGLQPPFVTTKKVDSGIPSIMLPPTSTTIGNHTYEFTEMVSELGVGYMVIPVVAVLANIAIAKAFVTGTVDATQEMLALSLGNLAGSLFQAIPSCGAFSRSAVISASGVRTPLAGLYSAGLTLMALKFLSPYFHYIPRSTLSAILIAAVIFLVDWEIYKPLIVAGAKLELVTLIATTFVCLFVGVELGLLFGVLVGAATLIYKWARPKVTVQKAKTEWGEYVIVKPELGLYFPSVDYISTYVIKMADEEPDERIPILIDCKDIRDSDYTIAKSFKALLNTFEKRGQKLAFLDVRPKCQKIWKSAGCKVDNFWLSENLTDRLYQGNNEKGATALVEIKPIKNDETERITNSGTTVNEKSEVEKL</sequence>
<keyword evidence="2 6" id="KW-0812">Transmembrane</keyword>
<accession>A0ABN7BH35</accession>
<evidence type="ECO:0000256" key="4">
    <source>
        <dbReference type="ARBA" id="ARBA00023136"/>
    </source>
</evidence>
<feature type="transmembrane region" description="Helical" evidence="6">
    <location>
        <begin position="246"/>
        <end position="269"/>
    </location>
</feature>
<name>A0ABN7BH35_9HEMI</name>
<evidence type="ECO:0000256" key="1">
    <source>
        <dbReference type="ARBA" id="ARBA00004141"/>
    </source>
</evidence>
<feature type="domain" description="SLC26A/SulP transporter" evidence="7">
    <location>
        <begin position="59"/>
        <end position="447"/>
    </location>
</feature>
<feature type="transmembrane region" description="Helical" evidence="6">
    <location>
        <begin position="132"/>
        <end position="156"/>
    </location>
</feature>
<feature type="transmembrane region" description="Helical" evidence="6">
    <location>
        <begin position="412"/>
        <end position="429"/>
    </location>
</feature>
<evidence type="ECO:0000256" key="3">
    <source>
        <dbReference type="ARBA" id="ARBA00022989"/>
    </source>
</evidence>
<feature type="transmembrane region" description="Helical" evidence="6">
    <location>
        <begin position="97"/>
        <end position="120"/>
    </location>
</feature>
<dbReference type="InterPro" id="IPR002645">
    <property type="entry name" value="STAS_dom"/>
</dbReference>
<keyword evidence="3 6" id="KW-1133">Transmembrane helix</keyword>
<reference evidence="9 10" key="1">
    <citation type="submission" date="2023-09" db="EMBL/GenBank/DDBJ databases">
        <title>Nesidiocoris tenuis whole genome shotgun sequence.</title>
        <authorList>
            <person name="Shibata T."/>
            <person name="Shimoda M."/>
            <person name="Kobayashi T."/>
            <person name="Uehara T."/>
        </authorList>
    </citation>
    <scope>NUCLEOTIDE SEQUENCE [LARGE SCALE GENOMIC DNA]</scope>
    <source>
        <strain evidence="9 10">Japan</strain>
    </source>
</reference>
<dbReference type="InterPro" id="IPR011547">
    <property type="entry name" value="SLC26A/SulP_dom"/>
</dbReference>
<dbReference type="CDD" id="cd07042">
    <property type="entry name" value="STAS_SulP_like_sulfate_transporter"/>
    <property type="match status" value="1"/>
</dbReference>
<dbReference type="Pfam" id="PF01740">
    <property type="entry name" value="STAS"/>
    <property type="match status" value="1"/>
</dbReference>
<proteinExistence type="predicted"/>
<dbReference type="InterPro" id="IPR001902">
    <property type="entry name" value="SLC26A/SulP_fam"/>
</dbReference>
<feature type="transmembrane region" description="Helical" evidence="6">
    <location>
        <begin position="441"/>
        <end position="473"/>
    </location>
</feature>
<dbReference type="Pfam" id="PF00916">
    <property type="entry name" value="Sulfate_transp"/>
    <property type="match status" value="1"/>
</dbReference>
<evidence type="ECO:0000256" key="6">
    <source>
        <dbReference type="SAM" id="Phobius"/>
    </source>
</evidence>
<feature type="domain" description="STAS" evidence="8">
    <location>
        <begin position="492"/>
        <end position="578"/>
    </location>
</feature>
<comment type="subcellular location">
    <subcellularLocation>
        <location evidence="1">Membrane</location>
        <topology evidence="1">Multi-pass membrane protein</topology>
    </subcellularLocation>
</comment>
<feature type="region of interest" description="Disordered" evidence="5">
    <location>
        <begin position="615"/>
        <end position="634"/>
    </location>
</feature>
<evidence type="ECO:0000313" key="9">
    <source>
        <dbReference type="EMBL" id="BET02586.1"/>
    </source>
</evidence>
<keyword evidence="4 6" id="KW-0472">Membrane</keyword>
<organism evidence="9 10">
    <name type="scientific">Nesidiocoris tenuis</name>
    <dbReference type="NCBI Taxonomy" id="355587"/>
    <lineage>
        <taxon>Eukaryota</taxon>
        <taxon>Metazoa</taxon>
        <taxon>Ecdysozoa</taxon>
        <taxon>Arthropoda</taxon>
        <taxon>Hexapoda</taxon>
        <taxon>Insecta</taxon>
        <taxon>Pterygota</taxon>
        <taxon>Neoptera</taxon>
        <taxon>Paraneoptera</taxon>
        <taxon>Hemiptera</taxon>
        <taxon>Heteroptera</taxon>
        <taxon>Panheteroptera</taxon>
        <taxon>Cimicomorpha</taxon>
        <taxon>Miridae</taxon>
        <taxon>Dicyphina</taxon>
        <taxon>Nesidiocoris</taxon>
    </lineage>
</organism>
<protein>
    <submittedName>
        <fullName evidence="9">Sodium-independent sulfate anion</fullName>
    </submittedName>
</protein>
<feature type="transmembrane region" description="Helical" evidence="6">
    <location>
        <begin position="316"/>
        <end position="337"/>
    </location>
</feature>
<gene>
    <name evidence="9" type="ORF">NTJ_15405</name>
</gene>